<protein>
    <submittedName>
        <fullName evidence="1">Uncharacterized protein</fullName>
    </submittedName>
</protein>
<dbReference type="AlphaFoldDB" id="A0A6M3X642"/>
<gene>
    <name evidence="1" type="ORF">MM171B04317_0008</name>
</gene>
<organism evidence="1">
    <name type="scientific">viral metagenome</name>
    <dbReference type="NCBI Taxonomy" id="1070528"/>
    <lineage>
        <taxon>unclassified sequences</taxon>
        <taxon>metagenomes</taxon>
        <taxon>organismal metagenomes</taxon>
    </lineage>
</organism>
<reference evidence="1" key="1">
    <citation type="submission" date="2020-03" db="EMBL/GenBank/DDBJ databases">
        <title>The deep terrestrial virosphere.</title>
        <authorList>
            <person name="Holmfeldt K."/>
            <person name="Nilsson E."/>
            <person name="Simone D."/>
            <person name="Lopez-Fernandez M."/>
            <person name="Wu X."/>
            <person name="de Brujin I."/>
            <person name="Lundin D."/>
            <person name="Andersson A."/>
            <person name="Bertilsson S."/>
            <person name="Dopson M."/>
        </authorList>
    </citation>
    <scope>NUCLEOTIDE SEQUENCE</scope>
    <source>
        <strain evidence="1">MM171B04317</strain>
    </source>
</reference>
<dbReference type="EMBL" id="MT143965">
    <property type="protein sequence ID" value="QJH93310.1"/>
    <property type="molecule type" value="Genomic_DNA"/>
</dbReference>
<proteinExistence type="predicted"/>
<evidence type="ECO:0000313" key="1">
    <source>
        <dbReference type="EMBL" id="QJH93310.1"/>
    </source>
</evidence>
<name>A0A6M3X642_9ZZZZ</name>
<sequence length="54" mass="6797">MKKLKRLWCFIKGHDWINLYNLNNADIFDGVWRSAWGCHKCMRCEKEEHWQWDR</sequence>
<accession>A0A6M3X642</accession>